<evidence type="ECO:0000313" key="3">
    <source>
        <dbReference type="Proteomes" id="UP000053257"/>
    </source>
</evidence>
<evidence type="ECO:0000313" key="2">
    <source>
        <dbReference type="EMBL" id="KIP03262.1"/>
    </source>
</evidence>
<evidence type="ECO:0000256" key="1">
    <source>
        <dbReference type="SAM" id="MobiDB-lite"/>
    </source>
</evidence>
<proteinExistence type="predicted"/>
<keyword evidence="3" id="KW-1185">Reference proteome</keyword>
<dbReference type="HOGENOM" id="CLU_1741251_0_0_1"/>
<dbReference type="EMBL" id="KN840625">
    <property type="protein sequence ID" value="KIP03262.1"/>
    <property type="molecule type" value="Genomic_DNA"/>
</dbReference>
<sequence length="150" mass="16487">MKGMRNRTASEVVVISSDDENDSDLPTAKLKPRRAAADSLPTATCDLEQPAQEDGKMHGTKKALKPNFITAAAIDLPRTPTSRPRLALARVVSISSSEDDEHDSARSLKPVDHLLYSPVKRGMTQTLTFPTRGTSSPSWKTRHRFLLLHA</sequence>
<feature type="region of interest" description="Disordered" evidence="1">
    <location>
        <begin position="1"/>
        <end position="60"/>
    </location>
</feature>
<dbReference type="Proteomes" id="UP000053257">
    <property type="component" value="Unassembled WGS sequence"/>
</dbReference>
<name>A0A0C3S1Q9_PHLG1</name>
<organism evidence="2 3">
    <name type="scientific">Phlebiopsis gigantea (strain 11061_1 CR5-6)</name>
    <name type="common">White-rot fungus</name>
    <name type="synonym">Peniophora gigantea</name>
    <dbReference type="NCBI Taxonomy" id="745531"/>
    <lineage>
        <taxon>Eukaryota</taxon>
        <taxon>Fungi</taxon>
        <taxon>Dikarya</taxon>
        <taxon>Basidiomycota</taxon>
        <taxon>Agaricomycotina</taxon>
        <taxon>Agaricomycetes</taxon>
        <taxon>Polyporales</taxon>
        <taxon>Phanerochaetaceae</taxon>
        <taxon>Phlebiopsis</taxon>
    </lineage>
</organism>
<gene>
    <name evidence="2" type="ORF">PHLGIDRAFT_246638</name>
</gene>
<dbReference type="AlphaFoldDB" id="A0A0C3S1Q9"/>
<protein>
    <submittedName>
        <fullName evidence="2">Uncharacterized protein</fullName>
    </submittedName>
</protein>
<reference evidence="2 3" key="1">
    <citation type="journal article" date="2014" name="PLoS Genet.">
        <title>Analysis of the Phlebiopsis gigantea genome, transcriptome and secretome provides insight into its pioneer colonization strategies of wood.</title>
        <authorList>
            <person name="Hori C."/>
            <person name="Ishida T."/>
            <person name="Igarashi K."/>
            <person name="Samejima M."/>
            <person name="Suzuki H."/>
            <person name="Master E."/>
            <person name="Ferreira P."/>
            <person name="Ruiz-Duenas F.J."/>
            <person name="Held B."/>
            <person name="Canessa P."/>
            <person name="Larrondo L.F."/>
            <person name="Schmoll M."/>
            <person name="Druzhinina I.S."/>
            <person name="Kubicek C.P."/>
            <person name="Gaskell J.A."/>
            <person name="Kersten P."/>
            <person name="St John F."/>
            <person name="Glasner J."/>
            <person name="Sabat G."/>
            <person name="Splinter BonDurant S."/>
            <person name="Syed K."/>
            <person name="Yadav J."/>
            <person name="Mgbeahuruike A.C."/>
            <person name="Kovalchuk A."/>
            <person name="Asiegbu F.O."/>
            <person name="Lackner G."/>
            <person name="Hoffmeister D."/>
            <person name="Rencoret J."/>
            <person name="Gutierrez A."/>
            <person name="Sun H."/>
            <person name="Lindquist E."/>
            <person name="Barry K."/>
            <person name="Riley R."/>
            <person name="Grigoriev I.V."/>
            <person name="Henrissat B."/>
            <person name="Kues U."/>
            <person name="Berka R.M."/>
            <person name="Martinez A.T."/>
            <person name="Covert S.F."/>
            <person name="Blanchette R.A."/>
            <person name="Cullen D."/>
        </authorList>
    </citation>
    <scope>NUCLEOTIDE SEQUENCE [LARGE SCALE GENOMIC DNA]</scope>
    <source>
        <strain evidence="2 3">11061_1 CR5-6</strain>
    </source>
</reference>
<accession>A0A0C3S1Q9</accession>